<evidence type="ECO:0000313" key="3">
    <source>
        <dbReference type="Proteomes" id="UP000001096"/>
    </source>
</evidence>
<dbReference type="PATRIC" id="fig|883078.3.peg.97"/>
<feature type="domain" description="VOC" evidence="1">
    <location>
        <begin position="6"/>
        <end position="123"/>
    </location>
</feature>
<dbReference type="Pfam" id="PF00903">
    <property type="entry name" value="Glyoxalase"/>
    <property type="match status" value="1"/>
</dbReference>
<dbReference type="InterPro" id="IPR004360">
    <property type="entry name" value="Glyas_Fos-R_dOase_dom"/>
</dbReference>
<dbReference type="eggNOG" id="COG3324">
    <property type="taxonomic scope" value="Bacteria"/>
</dbReference>
<evidence type="ECO:0000259" key="1">
    <source>
        <dbReference type="PROSITE" id="PS51819"/>
    </source>
</evidence>
<accession>K8PRM1</accession>
<name>K8PRM1_9BRAD</name>
<dbReference type="InterPro" id="IPR052164">
    <property type="entry name" value="Anthracycline_SecMetBiosynth"/>
</dbReference>
<dbReference type="HOGENOM" id="CLU_127592_2_0_5"/>
<dbReference type="Gene3D" id="3.10.180.10">
    <property type="entry name" value="2,3-Dihydroxybiphenyl 1,2-Dioxygenase, domain 1"/>
    <property type="match status" value="1"/>
</dbReference>
<dbReference type="InterPro" id="IPR029068">
    <property type="entry name" value="Glyas_Bleomycin-R_OHBP_Dase"/>
</dbReference>
<dbReference type="PANTHER" id="PTHR33993">
    <property type="entry name" value="GLYOXALASE-RELATED"/>
    <property type="match status" value="1"/>
</dbReference>
<sequence>MTSHGHFHWNELMTPDPERAKQFYQKTIGWTFEGMPMEDGATYWVAYADGEMAAGIFPTNRPAFEGVPEGWMSYLAVDDVDARVKVAIAAGAQLMRPIFDVPHVGRIAILTEPGGAGIGWITPAD</sequence>
<dbReference type="SUPFAM" id="SSF54593">
    <property type="entry name" value="Glyoxalase/Bleomycin resistance protein/Dihydroxybiphenyl dioxygenase"/>
    <property type="match status" value="1"/>
</dbReference>
<dbReference type="PROSITE" id="PS51819">
    <property type="entry name" value="VOC"/>
    <property type="match status" value="1"/>
</dbReference>
<evidence type="ECO:0000313" key="2">
    <source>
        <dbReference type="EMBL" id="EKS41008.1"/>
    </source>
</evidence>
<dbReference type="AlphaFoldDB" id="K8PRM1"/>
<organism evidence="2 3">
    <name type="scientific">Afipia broomeae ATCC 49717</name>
    <dbReference type="NCBI Taxonomy" id="883078"/>
    <lineage>
        <taxon>Bacteria</taxon>
        <taxon>Pseudomonadati</taxon>
        <taxon>Pseudomonadota</taxon>
        <taxon>Alphaproteobacteria</taxon>
        <taxon>Hyphomicrobiales</taxon>
        <taxon>Nitrobacteraceae</taxon>
        <taxon>Afipia</taxon>
    </lineage>
</organism>
<proteinExistence type="predicted"/>
<reference evidence="2 3" key="1">
    <citation type="submission" date="2012-04" db="EMBL/GenBank/DDBJ databases">
        <title>The Genome Sequence of Afipia broomeae ATCC 49717.</title>
        <authorList>
            <consortium name="The Broad Institute Genome Sequencing Platform"/>
            <person name="Earl A."/>
            <person name="Ward D."/>
            <person name="Feldgarden M."/>
            <person name="Gevers D."/>
            <person name="Huys G."/>
            <person name="Walker B."/>
            <person name="Young S.K."/>
            <person name="Zeng Q."/>
            <person name="Gargeya S."/>
            <person name="Fitzgerald M."/>
            <person name="Haas B."/>
            <person name="Abouelleil A."/>
            <person name="Alvarado L."/>
            <person name="Arachchi H.M."/>
            <person name="Berlin A."/>
            <person name="Chapman S.B."/>
            <person name="Goldberg J."/>
            <person name="Griggs A."/>
            <person name="Gujja S."/>
            <person name="Hansen M."/>
            <person name="Howarth C."/>
            <person name="Imamovic A."/>
            <person name="Larimer J."/>
            <person name="McCowen C."/>
            <person name="Montmayeur A."/>
            <person name="Murphy C."/>
            <person name="Neiman D."/>
            <person name="Pearson M."/>
            <person name="Priest M."/>
            <person name="Roberts A."/>
            <person name="Saif S."/>
            <person name="Shea T."/>
            <person name="Sisk P."/>
            <person name="Sykes S."/>
            <person name="Wortman J."/>
            <person name="Nusbaum C."/>
            <person name="Birren B."/>
        </authorList>
    </citation>
    <scope>NUCLEOTIDE SEQUENCE [LARGE SCALE GENOMIC DNA]</scope>
    <source>
        <strain evidence="2 3">ATCC 49717</strain>
    </source>
</reference>
<dbReference type="EMBL" id="AGWX01000001">
    <property type="protein sequence ID" value="EKS41008.1"/>
    <property type="molecule type" value="Genomic_DNA"/>
</dbReference>
<dbReference type="InterPro" id="IPR037523">
    <property type="entry name" value="VOC_core"/>
</dbReference>
<comment type="caution">
    <text evidence="2">The sequence shown here is derived from an EMBL/GenBank/DDBJ whole genome shotgun (WGS) entry which is preliminary data.</text>
</comment>
<dbReference type="RefSeq" id="WP_006018797.1">
    <property type="nucleotide sequence ID" value="NZ_KB375282.1"/>
</dbReference>
<dbReference type="PANTHER" id="PTHR33993:SF14">
    <property type="entry name" value="GB|AAF24581.1"/>
    <property type="match status" value="1"/>
</dbReference>
<gene>
    <name evidence="2" type="ORF">HMPREF9695_00100</name>
</gene>
<keyword evidence="3" id="KW-1185">Reference proteome</keyword>
<protein>
    <recommendedName>
        <fullName evidence="1">VOC domain-containing protein</fullName>
    </recommendedName>
</protein>
<dbReference type="Proteomes" id="UP000001096">
    <property type="component" value="Unassembled WGS sequence"/>
</dbReference>
<dbReference type="CDD" id="cd07247">
    <property type="entry name" value="SgaA_N_like"/>
    <property type="match status" value="1"/>
</dbReference>